<accession>A0ABW3Z000</accession>
<dbReference type="GO" id="GO:0008168">
    <property type="term" value="F:methyltransferase activity"/>
    <property type="evidence" value="ECO:0007669"/>
    <property type="project" value="UniProtKB-KW"/>
</dbReference>
<name>A0ABW3Z000_MYCRA</name>
<evidence type="ECO:0000256" key="1">
    <source>
        <dbReference type="ARBA" id="ARBA00010815"/>
    </source>
</evidence>
<comment type="similarity">
    <text evidence="1">Belongs to the CFA/CMAS family.</text>
</comment>
<keyword evidence="5" id="KW-0443">Lipid metabolism</keyword>
<keyword evidence="4" id="KW-0949">S-adenosyl-L-methionine</keyword>
<evidence type="ECO:0000313" key="9">
    <source>
        <dbReference type="Proteomes" id="UP001597173"/>
    </source>
</evidence>
<evidence type="ECO:0000259" key="7">
    <source>
        <dbReference type="Pfam" id="PF25371"/>
    </source>
</evidence>
<dbReference type="EC" id="2.1.1.-" evidence="8"/>
<dbReference type="Proteomes" id="UP001597173">
    <property type="component" value="Unassembled WGS sequence"/>
</dbReference>
<evidence type="ECO:0000313" key="8">
    <source>
        <dbReference type="EMBL" id="MFD1329446.1"/>
    </source>
</evidence>
<dbReference type="PANTHER" id="PTHR43667:SF1">
    <property type="entry name" value="CYCLOPROPANE-FATTY-ACYL-PHOSPHOLIPID SYNTHASE"/>
    <property type="match status" value="1"/>
</dbReference>
<proteinExistence type="inferred from homology"/>
<dbReference type="Pfam" id="PF25371">
    <property type="entry name" value="DUF7884"/>
    <property type="match status" value="1"/>
</dbReference>
<feature type="domain" description="DUF7884" evidence="7">
    <location>
        <begin position="16"/>
        <end position="86"/>
    </location>
</feature>
<dbReference type="PIRSF" id="PIRSF003085">
    <property type="entry name" value="CMAS"/>
    <property type="match status" value="1"/>
</dbReference>
<dbReference type="Pfam" id="PF02353">
    <property type="entry name" value="CMAS"/>
    <property type="match status" value="1"/>
</dbReference>
<organism evidence="8 9">
    <name type="scientific">Mycoplana ramosa</name>
    <name type="common">Mycoplana bullata</name>
    <dbReference type="NCBI Taxonomy" id="40837"/>
    <lineage>
        <taxon>Bacteria</taxon>
        <taxon>Pseudomonadati</taxon>
        <taxon>Pseudomonadota</taxon>
        <taxon>Alphaproteobacteria</taxon>
        <taxon>Hyphomicrobiales</taxon>
        <taxon>Rhizobiaceae</taxon>
        <taxon>Mycoplana</taxon>
    </lineage>
</organism>
<reference evidence="9" key="1">
    <citation type="journal article" date="2019" name="Int. J. Syst. Evol. Microbiol.">
        <title>The Global Catalogue of Microorganisms (GCM) 10K type strain sequencing project: providing services to taxonomists for standard genome sequencing and annotation.</title>
        <authorList>
            <consortium name="The Broad Institute Genomics Platform"/>
            <consortium name="The Broad Institute Genome Sequencing Center for Infectious Disease"/>
            <person name="Wu L."/>
            <person name="Ma J."/>
        </authorList>
    </citation>
    <scope>NUCLEOTIDE SEQUENCE [LARGE SCALE GENOMIC DNA]</scope>
    <source>
        <strain evidence="9">CCUG 55609</strain>
    </source>
</reference>
<evidence type="ECO:0000256" key="2">
    <source>
        <dbReference type="ARBA" id="ARBA00022603"/>
    </source>
</evidence>
<evidence type="ECO:0000256" key="5">
    <source>
        <dbReference type="ARBA" id="ARBA00023098"/>
    </source>
</evidence>
<evidence type="ECO:0000256" key="6">
    <source>
        <dbReference type="SAM" id="MobiDB-lite"/>
    </source>
</evidence>
<feature type="region of interest" description="Disordered" evidence="6">
    <location>
        <begin position="404"/>
        <end position="452"/>
    </location>
</feature>
<gene>
    <name evidence="8" type="ORF">ACFQ33_16275</name>
</gene>
<sequence length="452" mass="51410">MKIILASMISRLVRRGNLKLTYPDGETRSFGDATGKPVHIRLNSKRAQWGLVLDPAFYLGHRYGSGDIDLVEGDMFDLLETVFTGNPEFKYYDSGWNRFLERSRYLLRWLREKNDIRRSRDNVQHHYDLTGALYDLFLDEDKQYSCAYFETPDQSLDEAQLAKKRHIAAKLTIGRPGLSVLDIGSGWGGMALYLARNLGAHVTGVTLSDEQFAVSSQRARGAGLEKEVRFLLEDYRNAPGTYDRIVSVGMFEHVGRPNYLTFFRKAAALLKPDGVMLLHTIGRTDAPTSNNPFIEKYIFPGGYIPALSEVMRAVEKSGLRVTDIEILRLHYAETLRHWRQRFMARRDEAKALYDERFCRIWEFYLASSESAFRWQNLVVFQLQLAHDQQAVPLTRDYVGQGEGALKAHESGGKGRAAGARSFPQDTAINGVPTQPNRTPRAGHVKSDHRFQP</sequence>
<dbReference type="CDD" id="cd02440">
    <property type="entry name" value="AdoMet_MTases"/>
    <property type="match status" value="1"/>
</dbReference>
<dbReference type="InterPro" id="IPR029063">
    <property type="entry name" value="SAM-dependent_MTases_sf"/>
</dbReference>
<evidence type="ECO:0000256" key="3">
    <source>
        <dbReference type="ARBA" id="ARBA00022679"/>
    </source>
</evidence>
<keyword evidence="9" id="KW-1185">Reference proteome</keyword>
<feature type="compositionally biased region" description="Polar residues" evidence="6">
    <location>
        <begin position="423"/>
        <end position="437"/>
    </location>
</feature>
<dbReference type="InterPro" id="IPR003333">
    <property type="entry name" value="CMAS"/>
</dbReference>
<dbReference type="Gene3D" id="3.40.50.150">
    <property type="entry name" value="Vaccinia Virus protein VP39"/>
    <property type="match status" value="1"/>
</dbReference>
<dbReference type="SUPFAM" id="SSF53335">
    <property type="entry name" value="S-adenosyl-L-methionine-dependent methyltransferases"/>
    <property type="match status" value="1"/>
</dbReference>
<dbReference type="PANTHER" id="PTHR43667">
    <property type="entry name" value="CYCLOPROPANE-FATTY-ACYL-PHOSPHOLIPID SYNTHASE"/>
    <property type="match status" value="1"/>
</dbReference>
<dbReference type="InterPro" id="IPR057206">
    <property type="entry name" value="DUF7884"/>
</dbReference>
<dbReference type="InterPro" id="IPR050723">
    <property type="entry name" value="CFA/CMAS"/>
</dbReference>
<keyword evidence="3 8" id="KW-0808">Transferase</keyword>
<dbReference type="RefSeq" id="WP_374840474.1">
    <property type="nucleotide sequence ID" value="NZ_JBHEEW010000015.1"/>
</dbReference>
<dbReference type="EMBL" id="JBHTNF010000011">
    <property type="protein sequence ID" value="MFD1329446.1"/>
    <property type="molecule type" value="Genomic_DNA"/>
</dbReference>
<comment type="caution">
    <text evidence="8">The sequence shown here is derived from an EMBL/GenBank/DDBJ whole genome shotgun (WGS) entry which is preliminary data.</text>
</comment>
<evidence type="ECO:0000256" key="4">
    <source>
        <dbReference type="ARBA" id="ARBA00022691"/>
    </source>
</evidence>
<protein>
    <submittedName>
        <fullName evidence="8">Class I SAM-dependent methyltransferase</fullName>
        <ecNumber evidence="8">2.1.1.-</ecNumber>
    </submittedName>
</protein>
<dbReference type="GO" id="GO:0032259">
    <property type="term" value="P:methylation"/>
    <property type="evidence" value="ECO:0007669"/>
    <property type="project" value="UniProtKB-KW"/>
</dbReference>
<keyword evidence="2 8" id="KW-0489">Methyltransferase</keyword>